<protein>
    <submittedName>
        <fullName evidence="2">Uncharacterized protein</fullName>
    </submittedName>
</protein>
<feature type="region of interest" description="Disordered" evidence="1">
    <location>
        <begin position="1"/>
        <end position="58"/>
    </location>
</feature>
<evidence type="ECO:0000313" key="2">
    <source>
        <dbReference type="EMBL" id="MEV4681393.1"/>
    </source>
</evidence>
<reference evidence="2 3" key="1">
    <citation type="submission" date="2024-06" db="EMBL/GenBank/DDBJ databases">
        <title>The Natural Products Discovery Center: Release of the First 8490 Sequenced Strains for Exploring Actinobacteria Biosynthetic Diversity.</title>
        <authorList>
            <person name="Kalkreuter E."/>
            <person name="Kautsar S.A."/>
            <person name="Yang D."/>
            <person name="Bader C.D."/>
            <person name="Teijaro C.N."/>
            <person name="Fluegel L."/>
            <person name="Davis C.M."/>
            <person name="Simpson J.R."/>
            <person name="Lauterbach L."/>
            <person name="Steele A.D."/>
            <person name="Gui C."/>
            <person name="Meng S."/>
            <person name="Li G."/>
            <person name="Viehrig K."/>
            <person name="Ye F."/>
            <person name="Su P."/>
            <person name="Kiefer A.F."/>
            <person name="Nichols A."/>
            <person name="Cepeda A.J."/>
            <person name="Yan W."/>
            <person name="Fan B."/>
            <person name="Jiang Y."/>
            <person name="Adhikari A."/>
            <person name="Zheng C.-J."/>
            <person name="Schuster L."/>
            <person name="Cowan T.M."/>
            <person name="Smanski M.J."/>
            <person name="Chevrette M.G."/>
            <person name="De Carvalho L.P.S."/>
            <person name="Shen B."/>
        </authorList>
    </citation>
    <scope>NUCLEOTIDE SEQUENCE [LARGE SCALE GENOMIC DNA]</scope>
    <source>
        <strain evidence="2 3">NPDC049344</strain>
    </source>
</reference>
<accession>A0ABV3HTK6</accession>
<gene>
    <name evidence="2" type="ORF">AB0K36_11525</name>
</gene>
<dbReference type="EMBL" id="JBFAQK010000011">
    <property type="protein sequence ID" value="MEV4681393.1"/>
    <property type="molecule type" value="Genomic_DNA"/>
</dbReference>
<evidence type="ECO:0000313" key="3">
    <source>
        <dbReference type="Proteomes" id="UP001552521"/>
    </source>
</evidence>
<feature type="compositionally biased region" description="Polar residues" evidence="1">
    <location>
        <begin position="26"/>
        <end position="50"/>
    </location>
</feature>
<sequence length="97" mass="10520">MRRTRDHDASAVPAREVPEAAYAGSFTVQVSDDPGSGTSRELHATTSSAGGAQRPAVAGQGRRVRLLVRTRATPCGVSRHEFQAHEFQVHEFQVHGR</sequence>
<organism evidence="2 3">
    <name type="scientific">Streptomyces kurssanovii</name>
    <dbReference type="NCBI Taxonomy" id="67312"/>
    <lineage>
        <taxon>Bacteria</taxon>
        <taxon>Bacillati</taxon>
        <taxon>Actinomycetota</taxon>
        <taxon>Actinomycetes</taxon>
        <taxon>Kitasatosporales</taxon>
        <taxon>Streptomycetaceae</taxon>
        <taxon>Streptomyces</taxon>
    </lineage>
</organism>
<comment type="caution">
    <text evidence="2">The sequence shown here is derived from an EMBL/GenBank/DDBJ whole genome shotgun (WGS) entry which is preliminary data.</text>
</comment>
<evidence type="ECO:0000256" key="1">
    <source>
        <dbReference type="SAM" id="MobiDB-lite"/>
    </source>
</evidence>
<keyword evidence="3" id="KW-1185">Reference proteome</keyword>
<name>A0ABV3HTK6_9ACTN</name>
<dbReference type="RefSeq" id="WP_364591651.1">
    <property type="nucleotide sequence ID" value="NZ_JBFAQK010000011.1"/>
</dbReference>
<proteinExistence type="predicted"/>
<dbReference type="Proteomes" id="UP001552521">
    <property type="component" value="Unassembled WGS sequence"/>
</dbReference>